<sequence>MTTTVNYREGEEISVLCQEDYVIQDAEEIVCQDGRWQSIPCCVEKFPCSQPPRIEHGIVKASSSSEERKETFKPRLYAHGTKLSYICEDGFRISEEDGIMCYMGKWSSPPQCVEMYCSSLPDFGDAMLIGPKKESYRSEEKVTYTCPEYYQLDGSNIVQCIKSQWMGRPICRL</sequence>
<dbReference type="SUPFAM" id="SSF57535">
    <property type="entry name" value="Complement control module/SCR domain"/>
    <property type="match status" value="3"/>
</dbReference>
<dbReference type="GO" id="GO:0001851">
    <property type="term" value="F:complement component C3b binding"/>
    <property type="evidence" value="ECO:0007669"/>
    <property type="project" value="TreeGrafter"/>
</dbReference>
<reference evidence="7" key="1">
    <citation type="submission" date="2025-08" db="UniProtKB">
        <authorList>
            <consortium name="RefSeq"/>
        </authorList>
    </citation>
    <scope>IDENTIFICATION</scope>
    <source>
        <tissue evidence="7">Blood</tissue>
    </source>
</reference>
<comment type="caution">
    <text evidence="4">Lacks conserved residue(s) required for the propagation of feature annotation.</text>
</comment>
<dbReference type="GO" id="GO:0006956">
    <property type="term" value="P:complement activation"/>
    <property type="evidence" value="ECO:0007669"/>
    <property type="project" value="TreeGrafter"/>
</dbReference>
<dbReference type="FunFam" id="2.10.70.10:FF:000026">
    <property type="entry name" value="Complement inhibitory factor H"/>
    <property type="match status" value="1"/>
</dbReference>
<dbReference type="SMART" id="SM00032">
    <property type="entry name" value="CCP"/>
    <property type="match status" value="2"/>
</dbReference>
<feature type="domain" description="Sushi" evidence="5">
    <location>
        <begin position="46"/>
        <end position="114"/>
    </location>
</feature>
<keyword evidence="2" id="KW-0732">Signal</keyword>
<feature type="domain" description="Sushi" evidence="5">
    <location>
        <begin position="1"/>
        <end position="44"/>
    </location>
</feature>
<dbReference type="CDD" id="cd00033">
    <property type="entry name" value="CCP"/>
    <property type="match status" value="2"/>
</dbReference>
<gene>
    <name evidence="7" type="primary">LOC113932600</name>
</gene>
<dbReference type="AlphaFoldDB" id="A0A6P9EX17"/>
<feature type="domain" description="Sushi" evidence="5">
    <location>
        <begin position="115"/>
        <end position="173"/>
    </location>
</feature>
<dbReference type="InterPro" id="IPR035976">
    <property type="entry name" value="Sushi/SCR/CCP_sf"/>
</dbReference>
<proteinExistence type="predicted"/>
<name>A0A6P9EX17_ZALCA</name>
<dbReference type="PANTHER" id="PTHR45785">
    <property type="entry name" value="COMPLEMENT FACTOR H-RELATED"/>
    <property type="match status" value="1"/>
</dbReference>
<protein>
    <submittedName>
        <fullName evidence="7">Complement factor H-like</fullName>
    </submittedName>
</protein>
<dbReference type="GO" id="GO:0005615">
    <property type="term" value="C:extracellular space"/>
    <property type="evidence" value="ECO:0007669"/>
    <property type="project" value="TreeGrafter"/>
</dbReference>
<evidence type="ECO:0000313" key="7">
    <source>
        <dbReference type="RefSeq" id="XP_035578089.1"/>
    </source>
</evidence>
<evidence type="ECO:0000256" key="1">
    <source>
        <dbReference type="ARBA" id="ARBA00022659"/>
    </source>
</evidence>
<dbReference type="RefSeq" id="XP_035578089.1">
    <property type="nucleotide sequence ID" value="XM_035722196.1"/>
</dbReference>
<evidence type="ECO:0000256" key="2">
    <source>
        <dbReference type="ARBA" id="ARBA00022729"/>
    </source>
</evidence>
<dbReference type="GeneID" id="113932600"/>
<evidence type="ECO:0000256" key="4">
    <source>
        <dbReference type="PROSITE-ProRule" id="PRU00302"/>
    </source>
</evidence>
<dbReference type="PROSITE" id="PS50923">
    <property type="entry name" value="SUSHI"/>
    <property type="match status" value="3"/>
</dbReference>
<dbReference type="InterPro" id="IPR051503">
    <property type="entry name" value="ComplSys_Reg/VirEntry_Med"/>
</dbReference>
<keyword evidence="6" id="KW-1185">Reference proteome</keyword>
<dbReference type="Gene3D" id="2.10.70.10">
    <property type="entry name" value="Complement Module, domain 1"/>
    <property type="match status" value="3"/>
</dbReference>
<dbReference type="Pfam" id="PF00084">
    <property type="entry name" value="Sushi"/>
    <property type="match status" value="3"/>
</dbReference>
<keyword evidence="1 4" id="KW-0768">Sushi</keyword>
<dbReference type="Proteomes" id="UP000515165">
    <property type="component" value="Chromosome 10"/>
</dbReference>
<evidence type="ECO:0000313" key="6">
    <source>
        <dbReference type="Proteomes" id="UP000515165"/>
    </source>
</evidence>
<evidence type="ECO:0000259" key="5">
    <source>
        <dbReference type="PROSITE" id="PS50923"/>
    </source>
</evidence>
<organism evidence="6 7">
    <name type="scientific">Zalophus californianus</name>
    <name type="common">California sealion</name>
    <dbReference type="NCBI Taxonomy" id="9704"/>
    <lineage>
        <taxon>Eukaryota</taxon>
        <taxon>Metazoa</taxon>
        <taxon>Chordata</taxon>
        <taxon>Craniata</taxon>
        <taxon>Vertebrata</taxon>
        <taxon>Euteleostomi</taxon>
        <taxon>Mammalia</taxon>
        <taxon>Eutheria</taxon>
        <taxon>Laurasiatheria</taxon>
        <taxon>Carnivora</taxon>
        <taxon>Caniformia</taxon>
        <taxon>Pinnipedia</taxon>
        <taxon>Otariidae</taxon>
        <taxon>Zalophus</taxon>
    </lineage>
</organism>
<dbReference type="KEGG" id="zca:113932600"/>
<feature type="disulfide bond" evidence="4">
    <location>
        <begin position="117"/>
        <end position="160"/>
    </location>
</feature>
<dbReference type="OrthoDB" id="10051774at2759"/>
<dbReference type="InterPro" id="IPR000436">
    <property type="entry name" value="Sushi_SCR_CCP_dom"/>
</dbReference>
<evidence type="ECO:0000256" key="3">
    <source>
        <dbReference type="ARBA" id="ARBA00023157"/>
    </source>
</evidence>
<dbReference type="PANTHER" id="PTHR45785:SF7">
    <property type="entry name" value="COMPLEMENT FACTOR H"/>
    <property type="match status" value="1"/>
</dbReference>
<keyword evidence="3 4" id="KW-1015">Disulfide bond</keyword>
<accession>A0A6P9EX17</accession>